<accession>A0A7C1CCU9</accession>
<evidence type="ECO:0000313" key="1">
    <source>
        <dbReference type="EMBL" id="HDP14540.1"/>
    </source>
</evidence>
<protein>
    <submittedName>
        <fullName evidence="1">Uncharacterized protein</fullName>
    </submittedName>
</protein>
<name>A0A7C1CCU9_9CREN</name>
<organism evidence="1">
    <name type="scientific">Thermofilum adornatum</name>
    <dbReference type="NCBI Taxonomy" id="1365176"/>
    <lineage>
        <taxon>Archaea</taxon>
        <taxon>Thermoproteota</taxon>
        <taxon>Thermoprotei</taxon>
        <taxon>Thermofilales</taxon>
        <taxon>Thermofilaceae</taxon>
        <taxon>Thermofilum</taxon>
    </lineage>
</organism>
<reference evidence="1" key="1">
    <citation type="journal article" date="2020" name="mSystems">
        <title>Genome- and Community-Level Interaction Insights into Carbon Utilization and Element Cycling Functions of Hydrothermarchaeota in Hydrothermal Sediment.</title>
        <authorList>
            <person name="Zhou Z."/>
            <person name="Liu Y."/>
            <person name="Xu W."/>
            <person name="Pan J."/>
            <person name="Luo Z.H."/>
            <person name="Li M."/>
        </authorList>
    </citation>
    <scope>NUCLEOTIDE SEQUENCE [LARGE SCALE GENOMIC DNA]</scope>
    <source>
        <strain evidence="1">SpSt-116</strain>
    </source>
</reference>
<dbReference type="EMBL" id="DSAY01000038">
    <property type="protein sequence ID" value="HDP14540.1"/>
    <property type="molecule type" value="Genomic_DNA"/>
</dbReference>
<gene>
    <name evidence="1" type="ORF">ENN26_02010</name>
</gene>
<dbReference type="AlphaFoldDB" id="A0A7C1CCU9"/>
<sequence>MSFYNKHLARATGPAQELAFSSFQGRLWGGVCLKISRIGLTLAAHGLSPGFVLARERQIIDAGHRSRRYLGINDEALRLLRGVSGSVLVHKEEIVDGAMASLLQEEACVSVAQRAELRLSPLKSSVSRTKNWPWKAQLCWYGGDKLNPSMLHSHLPL</sequence>
<proteinExistence type="predicted"/>
<comment type="caution">
    <text evidence="1">The sequence shown here is derived from an EMBL/GenBank/DDBJ whole genome shotgun (WGS) entry which is preliminary data.</text>
</comment>